<dbReference type="EMBL" id="CAJEWN010000229">
    <property type="protein sequence ID" value="CAD2174126.1"/>
    <property type="molecule type" value="Genomic_DNA"/>
</dbReference>
<dbReference type="PROSITE" id="PS50181">
    <property type="entry name" value="FBOX"/>
    <property type="match status" value="1"/>
</dbReference>
<dbReference type="InterPro" id="IPR001810">
    <property type="entry name" value="F-box_dom"/>
</dbReference>
<evidence type="ECO:0000313" key="2">
    <source>
        <dbReference type="EMBL" id="CAD2174126.1"/>
    </source>
</evidence>
<proteinExistence type="predicted"/>
<accession>A0A6V7VGP3</accession>
<dbReference type="AlphaFoldDB" id="A0A6V7VGP3"/>
<gene>
    <name evidence="2" type="ORF">MENT_LOCUS25773</name>
</gene>
<protein>
    <recommendedName>
        <fullName evidence="1">F-box domain-containing protein</fullName>
    </recommendedName>
</protein>
<sequence length="263" mass="31297">MLYSLPTETKIDIFKFLSYADLCSIKRTNLYLRDFIYEFEGDLALEEFYEISIDYFHRIEEYSHKLIKPNAENFNFQLNEQLEEKWENGLENPIPLYSTMNSNKNVVIWLSKDYEGQRLYLVLQLPTIIKSKEDIKIVYYFLNKLFNCSFEYGDFNEFIFNPKLIELLFGNSKRFFIQKCFLYMDYFGENKLEIALGYLCVSGTLTITFHKVTFHEGIEKATTDYTDNLFKILMKGDKFKEVHLNSNNLQTLFDIIINVSFSP</sequence>
<dbReference type="OrthoDB" id="5906864at2759"/>
<name>A0A6V7VGP3_MELEN</name>
<feature type="domain" description="F-box" evidence="1">
    <location>
        <begin position="1"/>
        <end position="48"/>
    </location>
</feature>
<dbReference type="InterPro" id="IPR036047">
    <property type="entry name" value="F-box-like_dom_sf"/>
</dbReference>
<dbReference type="Proteomes" id="UP000580250">
    <property type="component" value="Unassembled WGS sequence"/>
</dbReference>
<dbReference type="SUPFAM" id="SSF81383">
    <property type="entry name" value="F-box domain"/>
    <property type="match status" value="1"/>
</dbReference>
<comment type="caution">
    <text evidence="2">The sequence shown here is derived from an EMBL/GenBank/DDBJ whole genome shotgun (WGS) entry which is preliminary data.</text>
</comment>
<dbReference type="CDD" id="cd09917">
    <property type="entry name" value="F-box_SF"/>
    <property type="match status" value="1"/>
</dbReference>
<organism evidence="2 3">
    <name type="scientific">Meloidogyne enterolobii</name>
    <name type="common">Root-knot nematode worm</name>
    <name type="synonym">Meloidogyne mayaguensis</name>
    <dbReference type="NCBI Taxonomy" id="390850"/>
    <lineage>
        <taxon>Eukaryota</taxon>
        <taxon>Metazoa</taxon>
        <taxon>Ecdysozoa</taxon>
        <taxon>Nematoda</taxon>
        <taxon>Chromadorea</taxon>
        <taxon>Rhabditida</taxon>
        <taxon>Tylenchina</taxon>
        <taxon>Tylenchomorpha</taxon>
        <taxon>Tylenchoidea</taxon>
        <taxon>Meloidogynidae</taxon>
        <taxon>Meloidogyninae</taxon>
        <taxon>Meloidogyne</taxon>
    </lineage>
</organism>
<evidence type="ECO:0000313" key="3">
    <source>
        <dbReference type="Proteomes" id="UP000580250"/>
    </source>
</evidence>
<reference evidence="2 3" key="1">
    <citation type="submission" date="2020-08" db="EMBL/GenBank/DDBJ databases">
        <authorList>
            <person name="Koutsovoulos G."/>
            <person name="Danchin GJ E."/>
        </authorList>
    </citation>
    <scope>NUCLEOTIDE SEQUENCE [LARGE SCALE GENOMIC DNA]</scope>
</reference>
<evidence type="ECO:0000259" key="1">
    <source>
        <dbReference type="PROSITE" id="PS50181"/>
    </source>
</evidence>